<dbReference type="CDD" id="cd00158">
    <property type="entry name" value="RHOD"/>
    <property type="match status" value="1"/>
</dbReference>
<dbReference type="Pfam" id="PF00581">
    <property type="entry name" value="Rhodanese"/>
    <property type="match status" value="1"/>
</dbReference>
<dbReference type="SUPFAM" id="SSF52821">
    <property type="entry name" value="Rhodanese/Cell cycle control phosphatase"/>
    <property type="match status" value="1"/>
</dbReference>
<dbReference type="STRING" id="79200.A0A161Y0W3"/>
<dbReference type="Gramene" id="KZN02777">
    <property type="protein sequence ID" value="KZN02777"/>
    <property type="gene ID" value="DCAR_011532"/>
</dbReference>
<accession>A0A161Y0W3</accession>
<dbReference type="InterPro" id="IPR001763">
    <property type="entry name" value="Rhodanese-like_dom"/>
</dbReference>
<protein>
    <recommendedName>
        <fullName evidence="1">Rhodanese domain-containing protein</fullName>
    </recommendedName>
</protein>
<evidence type="ECO:0000259" key="1">
    <source>
        <dbReference type="PROSITE" id="PS50206"/>
    </source>
</evidence>
<dbReference type="InterPro" id="IPR044684">
    <property type="entry name" value="STR17/STR18/HARC1-like"/>
</dbReference>
<dbReference type="InterPro" id="IPR036873">
    <property type="entry name" value="Rhodanese-like_dom_sf"/>
</dbReference>
<dbReference type="PANTHER" id="PTHR44542:SF14">
    <property type="entry name" value="PROTEIN HIGH ARSENIC CONTENT 1, MITOCHONDRIAL-RELATED"/>
    <property type="match status" value="1"/>
</dbReference>
<dbReference type="PANTHER" id="PTHR44542">
    <property type="entry name" value="THIOSULFATE SULFURTRANSFERASE 18"/>
    <property type="match status" value="1"/>
</dbReference>
<dbReference type="GO" id="GO:0005737">
    <property type="term" value="C:cytoplasm"/>
    <property type="evidence" value="ECO:0007669"/>
    <property type="project" value="EnsemblPlants"/>
</dbReference>
<feature type="domain" description="Rhodanese" evidence="1">
    <location>
        <begin position="22"/>
        <end position="122"/>
    </location>
</feature>
<dbReference type="KEGG" id="dcr:108213787"/>
<name>A0A161Y0W3_DAUCS</name>
<dbReference type="GO" id="GO:0030611">
    <property type="term" value="F:arsenate reductase activity"/>
    <property type="evidence" value="ECO:0007669"/>
    <property type="project" value="EnsemblPlants"/>
</dbReference>
<dbReference type="OrthoDB" id="566238at2759"/>
<dbReference type="PROSITE" id="PS50206">
    <property type="entry name" value="RHODANESE_3"/>
    <property type="match status" value="1"/>
</dbReference>
<dbReference type="GO" id="GO:0071722">
    <property type="term" value="P:detoxification of arsenic-containing substance"/>
    <property type="evidence" value="ECO:0007669"/>
    <property type="project" value="EnsemblPlants"/>
</dbReference>
<comment type="caution">
    <text evidence="2">The sequence shown here is derived from an EMBL/GenBank/DDBJ whole genome shotgun (WGS) entry which is preliminary data.</text>
</comment>
<dbReference type="OMA" id="VCAHEAR"/>
<gene>
    <name evidence="2" type="ORF">DCAR_011532</name>
</gene>
<dbReference type="EMBL" id="LNRQ01000003">
    <property type="protein sequence ID" value="KZN02777.1"/>
    <property type="molecule type" value="Genomic_DNA"/>
</dbReference>
<reference evidence="2" key="1">
    <citation type="journal article" date="2016" name="Nat. Genet.">
        <title>A high-quality carrot genome assembly provides new insights into carotenoid accumulation and asterid genome evolution.</title>
        <authorList>
            <person name="Iorizzo M."/>
            <person name="Ellison S."/>
            <person name="Senalik D."/>
            <person name="Zeng P."/>
            <person name="Satapoomin P."/>
            <person name="Huang J."/>
            <person name="Bowman M."/>
            <person name="Iovene M."/>
            <person name="Sanseverino W."/>
            <person name="Cavagnaro P."/>
            <person name="Yildiz M."/>
            <person name="Macko-Podgorni A."/>
            <person name="Moranska E."/>
            <person name="Grzebelus E."/>
            <person name="Grzebelus D."/>
            <person name="Ashrafi H."/>
            <person name="Zheng Z."/>
            <person name="Cheng S."/>
            <person name="Spooner D."/>
            <person name="Van Deynze A."/>
            <person name="Simon P."/>
        </authorList>
    </citation>
    <scope>NUCLEOTIDE SEQUENCE [LARGE SCALE GENOMIC DNA]</scope>
    <source>
        <tissue evidence="2">Leaf</tissue>
    </source>
</reference>
<organism evidence="2">
    <name type="scientific">Daucus carota subsp. sativus</name>
    <name type="common">Carrot</name>
    <dbReference type="NCBI Taxonomy" id="79200"/>
    <lineage>
        <taxon>Eukaryota</taxon>
        <taxon>Viridiplantae</taxon>
        <taxon>Streptophyta</taxon>
        <taxon>Embryophyta</taxon>
        <taxon>Tracheophyta</taxon>
        <taxon>Spermatophyta</taxon>
        <taxon>Magnoliopsida</taxon>
        <taxon>eudicotyledons</taxon>
        <taxon>Gunneridae</taxon>
        <taxon>Pentapetalae</taxon>
        <taxon>asterids</taxon>
        <taxon>campanulids</taxon>
        <taxon>Apiales</taxon>
        <taxon>Apiaceae</taxon>
        <taxon>Apioideae</taxon>
        <taxon>Scandiceae</taxon>
        <taxon>Daucinae</taxon>
        <taxon>Daucus</taxon>
        <taxon>Daucus sect. Daucus</taxon>
    </lineage>
</organism>
<sequence length="122" mass="13470">MAGIIKPEDVVTVDVNVAKDLLASGSRYLDVRTAEEYNNGHVDNAVSVPYMFMTQQGRVKNPDFLPQVSLVCKREERLVVGCNIGGRAMKACVDLLNDGYQQVTRMGGGYTAWAESRQETNK</sequence>
<proteinExistence type="predicted"/>
<evidence type="ECO:0000313" key="2">
    <source>
        <dbReference type="EMBL" id="KZN02777.1"/>
    </source>
</evidence>
<dbReference type="SMART" id="SM00450">
    <property type="entry name" value="RHOD"/>
    <property type="match status" value="1"/>
</dbReference>
<dbReference type="AlphaFoldDB" id="A0A161Y0W3"/>
<dbReference type="GO" id="GO:0005634">
    <property type="term" value="C:nucleus"/>
    <property type="evidence" value="ECO:0007669"/>
    <property type="project" value="EnsemblPlants"/>
</dbReference>
<dbReference type="Gene3D" id="3.40.250.10">
    <property type="entry name" value="Rhodanese-like domain"/>
    <property type="match status" value="1"/>
</dbReference>